<dbReference type="GO" id="GO:0015035">
    <property type="term" value="F:protein-disulfide reductase activity"/>
    <property type="evidence" value="ECO:0007669"/>
    <property type="project" value="InterPro"/>
</dbReference>
<dbReference type="RefSeq" id="WP_029329968.1">
    <property type="nucleotide sequence ID" value="NZ_CP030103.1"/>
</dbReference>
<protein>
    <recommendedName>
        <fullName evidence="3">Thioredoxin</fullName>
    </recommendedName>
</protein>
<dbReference type="KEGG" id="mclo:DK849_00580"/>
<dbReference type="PROSITE" id="PS51352">
    <property type="entry name" value="THIOREDOXIN_2"/>
    <property type="match status" value="1"/>
</dbReference>
<keyword evidence="5" id="KW-1185">Reference proteome</keyword>
<accession>A0A2Z4LLE6</accession>
<dbReference type="PANTHER" id="PTHR10438:SF468">
    <property type="entry name" value="THIOREDOXIN-1-RELATED"/>
    <property type="match status" value="1"/>
</dbReference>
<evidence type="ECO:0000313" key="4">
    <source>
        <dbReference type="EMBL" id="AWX42582.1"/>
    </source>
</evidence>
<gene>
    <name evidence="4" type="ORF">DK849_00580</name>
</gene>
<dbReference type="PIRSF" id="PIRSF000077">
    <property type="entry name" value="Thioredoxin"/>
    <property type="match status" value="1"/>
</dbReference>
<sequence>MVIKTTKNELGNKHLEGLSILAFRATWCPPCQMMGPELERLSELHSDIKIFDVDVDQNIVFAREMKVNGIPSFFLYKDGELIENTAGYMPAEELAKKLGK</sequence>
<keyword evidence="1" id="KW-1015">Disulfide bond</keyword>
<evidence type="ECO:0000256" key="2">
    <source>
        <dbReference type="ARBA" id="ARBA00038353"/>
    </source>
</evidence>
<organism evidence="4 5">
    <name type="scientific">Metamycoplasma cloacale</name>
    <dbReference type="NCBI Taxonomy" id="92401"/>
    <lineage>
        <taxon>Bacteria</taxon>
        <taxon>Bacillati</taxon>
        <taxon>Mycoplasmatota</taxon>
        <taxon>Mycoplasmoidales</taxon>
        <taxon>Metamycoplasmataceae</taxon>
        <taxon>Metamycoplasma</taxon>
    </lineage>
</organism>
<reference evidence="5" key="1">
    <citation type="submission" date="2018-06" db="EMBL/GenBank/DDBJ databases">
        <title>Complete genome sequences of Mycoplasma anatis, M. anseris and M. cloacale type strains.</title>
        <authorList>
            <person name="Grozner D."/>
            <person name="Forro B."/>
            <person name="Sulyok K.M."/>
            <person name="Marton S."/>
            <person name="Kreizinger Z."/>
            <person name="Banyai K."/>
            <person name="Gyuranecz M."/>
        </authorList>
    </citation>
    <scope>NUCLEOTIDE SEQUENCE [LARGE SCALE GENOMIC DNA]</scope>
    <source>
        <strain evidence="5">NCTC 10199</strain>
    </source>
</reference>
<dbReference type="Proteomes" id="UP000249865">
    <property type="component" value="Chromosome"/>
</dbReference>
<dbReference type="PANTHER" id="PTHR10438">
    <property type="entry name" value="THIOREDOXIN"/>
    <property type="match status" value="1"/>
</dbReference>
<comment type="similarity">
    <text evidence="2">Belongs to the thioredoxin family. Plant H-type subfamily.</text>
</comment>
<dbReference type="CDD" id="cd02947">
    <property type="entry name" value="TRX_family"/>
    <property type="match status" value="1"/>
</dbReference>
<dbReference type="SUPFAM" id="SSF52833">
    <property type="entry name" value="Thioredoxin-like"/>
    <property type="match status" value="1"/>
</dbReference>
<dbReference type="InterPro" id="IPR005746">
    <property type="entry name" value="Thioredoxin"/>
</dbReference>
<proteinExistence type="inferred from homology"/>
<name>A0A2Z4LLE6_9BACT</name>
<evidence type="ECO:0000256" key="1">
    <source>
        <dbReference type="ARBA" id="ARBA00023157"/>
    </source>
</evidence>
<dbReference type="OrthoDB" id="9790390at2"/>
<evidence type="ECO:0000256" key="3">
    <source>
        <dbReference type="PIRNR" id="PIRNR000077"/>
    </source>
</evidence>
<dbReference type="AlphaFoldDB" id="A0A2Z4LLE6"/>
<dbReference type="InterPro" id="IPR013766">
    <property type="entry name" value="Thioredoxin_domain"/>
</dbReference>
<dbReference type="InterPro" id="IPR036249">
    <property type="entry name" value="Thioredoxin-like_sf"/>
</dbReference>
<dbReference type="InterPro" id="IPR050620">
    <property type="entry name" value="Thioredoxin_H-type-like"/>
</dbReference>
<dbReference type="Gene3D" id="3.40.30.10">
    <property type="entry name" value="Glutaredoxin"/>
    <property type="match status" value="1"/>
</dbReference>
<dbReference type="Pfam" id="PF00085">
    <property type="entry name" value="Thioredoxin"/>
    <property type="match status" value="1"/>
</dbReference>
<dbReference type="EMBL" id="CP030103">
    <property type="protein sequence ID" value="AWX42582.1"/>
    <property type="molecule type" value="Genomic_DNA"/>
</dbReference>
<evidence type="ECO:0000313" key="5">
    <source>
        <dbReference type="Proteomes" id="UP000249865"/>
    </source>
</evidence>